<gene>
    <name evidence="2" type="ORF">GA0070614_2784</name>
</gene>
<dbReference type="Proteomes" id="UP000198215">
    <property type="component" value="Chromosome I"/>
</dbReference>
<feature type="region of interest" description="Disordered" evidence="1">
    <location>
        <begin position="1"/>
        <end position="61"/>
    </location>
</feature>
<keyword evidence="3" id="KW-1185">Reference proteome</keyword>
<organism evidence="2 3">
    <name type="scientific">Micromonospora coxensis</name>
    <dbReference type="NCBI Taxonomy" id="356852"/>
    <lineage>
        <taxon>Bacteria</taxon>
        <taxon>Bacillati</taxon>
        <taxon>Actinomycetota</taxon>
        <taxon>Actinomycetes</taxon>
        <taxon>Micromonosporales</taxon>
        <taxon>Micromonosporaceae</taxon>
        <taxon>Micromonospora</taxon>
    </lineage>
</organism>
<reference evidence="3" key="1">
    <citation type="submission" date="2016-06" db="EMBL/GenBank/DDBJ databases">
        <authorList>
            <person name="Varghese N."/>
            <person name="Submissions Spin"/>
        </authorList>
    </citation>
    <scope>NUCLEOTIDE SEQUENCE [LARGE SCALE GENOMIC DNA]</scope>
    <source>
        <strain evidence="3">DSM 45161</strain>
    </source>
</reference>
<evidence type="ECO:0000256" key="1">
    <source>
        <dbReference type="SAM" id="MobiDB-lite"/>
    </source>
</evidence>
<dbReference type="AlphaFoldDB" id="A0A1C5IH27"/>
<feature type="compositionally biased region" description="Low complexity" evidence="1">
    <location>
        <begin position="35"/>
        <end position="50"/>
    </location>
</feature>
<dbReference type="OrthoDB" id="3388115at2"/>
<name>A0A1C5IH27_9ACTN</name>
<protein>
    <submittedName>
        <fullName evidence="2">Uncharacterized protein</fullName>
    </submittedName>
</protein>
<feature type="region of interest" description="Disordered" evidence="1">
    <location>
        <begin position="98"/>
        <end position="155"/>
    </location>
</feature>
<dbReference type="RefSeq" id="WP_088976336.1">
    <property type="nucleotide sequence ID" value="NZ_LT607753.1"/>
</dbReference>
<dbReference type="EMBL" id="LT607753">
    <property type="protein sequence ID" value="SCG57574.1"/>
    <property type="molecule type" value="Genomic_DNA"/>
</dbReference>
<sequence>MRGGLDEALARMARREEALRRRGGDPGDEARDASAATAEPTGPAEPAGRAGRAGEGRDPVREVAEAVRRVVDAHPGLSVTLRVEHDGRTYPLRIDWTETGATVGPDTPATSPPAWPVSGRTAPARAPAGDGSGDDPAARLAEMIRRDPSLLTGDR</sequence>
<accession>A0A1C5IH27</accession>
<feature type="compositionally biased region" description="Basic and acidic residues" evidence="1">
    <location>
        <begin position="142"/>
        <end position="155"/>
    </location>
</feature>
<proteinExistence type="predicted"/>
<evidence type="ECO:0000313" key="3">
    <source>
        <dbReference type="Proteomes" id="UP000198215"/>
    </source>
</evidence>
<feature type="compositionally biased region" description="Basic and acidic residues" evidence="1">
    <location>
        <begin position="1"/>
        <end position="32"/>
    </location>
</feature>
<feature type="compositionally biased region" description="Basic and acidic residues" evidence="1">
    <location>
        <begin position="52"/>
        <end position="61"/>
    </location>
</feature>
<evidence type="ECO:0000313" key="2">
    <source>
        <dbReference type="EMBL" id="SCG57574.1"/>
    </source>
</evidence>